<dbReference type="AlphaFoldDB" id="A0A1F6X0B6"/>
<gene>
    <name evidence="1" type="ORF">A3A91_01350</name>
</gene>
<sequence length="102" mass="12088">MSEKIIKKICKEVGISIEQKVVTNNLVELIYKVIDDFDSYSKKFTDMILEIHNEVDAFRSGYIVNHLEYDTKSKEAIPIPDWLVDFLKETKEKNIEFWRSEN</sequence>
<organism evidence="1 2">
    <name type="scientific">Candidatus Nomurabacteria bacterium RIFCSPLOWO2_01_FULL_36_16</name>
    <dbReference type="NCBI Taxonomy" id="1801767"/>
    <lineage>
        <taxon>Bacteria</taxon>
        <taxon>Candidatus Nomuraibacteriota</taxon>
    </lineage>
</organism>
<reference evidence="1 2" key="1">
    <citation type="journal article" date="2016" name="Nat. Commun.">
        <title>Thousands of microbial genomes shed light on interconnected biogeochemical processes in an aquifer system.</title>
        <authorList>
            <person name="Anantharaman K."/>
            <person name="Brown C.T."/>
            <person name="Hug L.A."/>
            <person name="Sharon I."/>
            <person name="Castelle C.J."/>
            <person name="Probst A.J."/>
            <person name="Thomas B.C."/>
            <person name="Singh A."/>
            <person name="Wilkins M.J."/>
            <person name="Karaoz U."/>
            <person name="Brodie E.L."/>
            <person name="Williams K.H."/>
            <person name="Hubbard S.S."/>
            <person name="Banfield J.F."/>
        </authorList>
    </citation>
    <scope>NUCLEOTIDE SEQUENCE [LARGE SCALE GENOMIC DNA]</scope>
</reference>
<dbReference type="Proteomes" id="UP000177001">
    <property type="component" value="Unassembled WGS sequence"/>
</dbReference>
<accession>A0A1F6X0B6</accession>
<evidence type="ECO:0000313" key="2">
    <source>
        <dbReference type="Proteomes" id="UP000177001"/>
    </source>
</evidence>
<protein>
    <submittedName>
        <fullName evidence="1">Uncharacterized protein</fullName>
    </submittedName>
</protein>
<evidence type="ECO:0000313" key="1">
    <source>
        <dbReference type="EMBL" id="OGI87542.1"/>
    </source>
</evidence>
<dbReference type="EMBL" id="MFUR01000001">
    <property type="protein sequence ID" value="OGI87542.1"/>
    <property type="molecule type" value="Genomic_DNA"/>
</dbReference>
<name>A0A1F6X0B6_9BACT</name>
<comment type="caution">
    <text evidence="1">The sequence shown here is derived from an EMBL/GenBank/DDBJ whole genome shotgun (WGS) entry which is preliminary data.</text>
</comment>
<proteinExistence type="predicted"/>